<keyword evidence="4" id="KW-1185">Reference proteome</keyword>
<feature type="transmembrane region" description="Helical" evidence="1">
    <location>
        <begin position="174"/>
        <end position="195"/>
    </location>
</feature>
<feature type="transmembrane region" description="Helical" evidence="1">
    <location>
        <begin position="27"/>
        <end position="45"/>
    </location>
</feature>
<evidence type="ECO:0000259" key="2">
    <source>
        <dbReference type="Pfam" id="PF02517"/>
    </source>
</evidence>
<organism evidence="3 4">
    <name type="scientific">Paenibacillus radicis</name>
    <name type="common">ex Gao et al. 2016</name>
    <dbReference type="NCBI Taxonomy" id="1737354"/>
    <lineage>
        <taxon>Bacteria</taxon>
        <taxon>Bacillati</taxon>
        <taxon>Bacillota</taxon>
        <taxon>Bacilli</taxon>
        <taxon>Bacillales</taxon>
        <taxon>Paenibacillaceae</taxon>
        <taxon>Paenibacillus</taxon>
    </lineage>
</organism>
<comment type="caution">
    <text evidence="3">The sequence shown here is derived from an EMBL/GenBank/DDBJ whole genome shotgun (WGS) entry which is preliminary data.</text>
</comment>
<reference evidence="3 4" key="1">
    <citation type="journal article" date="2014" name="Int. J. Syst. Evol. Microbiol.">
        <title>Complete genome sequence of Corynebacterium casei LMG S-19264T (=DSM 44701T), isolated from a smear-ripened cheese.</title>
        <authorList>
            <consortium name="US DOE Joint Genome Institute (JGI-PGF)"/>
            <person name="Walter F."/>
            <person name="Albersmeier A."/>
            <person name="Kalinowski J."/>
            <person name="Ruckert C."/>
        </authorList>
    </citation>
    <scope>NUCLEOTIDE SEQUENCE [LARGE SCALE GENOMIC DNA]</scope>
    <source>
        <strain evidence="3 4">CGMCC 1.15286</strain>
    </source>
</reference>
<dbReference type="PANTHER" id="PTHR35797:SF1">
    <property type="entry name" value="PROTEASE"/>
    <property type="match status" value="1"/>
</dbReference>
<dbReference type="Pfam" id="PF02517">
    <property type="entry name" value="Rce1-like"/>
    <property type="match status" value="1"/>
</dbReference>
<feature type="transmembrane region" description="Helical" evidence="1">
    <location>
        <begin position="51"/>
        <end position="70"/>
    </location>
</feature>
<feature type="transmembrane region" description="Helical" evidence="1">
    <location>
        <begin position="132"/>
        <end position="153"/>
    </location>
</feature>
<evidence type="ECO:0000313" key="3">
    <source>
        <dbReference type="EMBL" id="GGG78256.1"/>
    </source>
</evidence>
<feature type="transmembrane region" description="Helical" evidence="1">
    <location>
        <begin position="91"/>
        <end position="112"/>
    </location>
</feature>
<accession>A0A917M5F4</accession>
<protein>
    <recommendedName>
        <fullName evidence="2">CAAX prenyl protease 2/Lysostaphin resistance protein A-like domain-containing protein</fullName>
    </recommendedName>
</protein>
<dbReference type="EMBL" id="BMHY01000008">
    <property type="protein sequence ID" value="GGG78256.1"/>
    <property type="molecule type" value="Genomic_DNA"/>
</dbReference>
<feature type="domain" description="CAAX prenyl protease 2/Lysostaphin resistance protein A-like" evidence="2">
    <location>
        <begin position="140"/>
        <end position="242"/>
    </location>
</feature>
<dbReference type="GO" id="GO:0080120">
    <property type="term" value="P:CAAX-box protein maturation"/>
    <property type="evidence" value="ECO:0007669"/>
    <property type="project" value="UniProtKB-ARBA"/>
</dbReference>
<gene>
    <name evidence="3" type="ORF">GCM10010918_38930</name>
</gene>
<proteinExistence type="predicted"/>
<dbReference type="PANTHER" id="PTHR35797">
    <property type="entry name" value="PROTEASE-RELATED"/>
    <property type="match status" value="1"/>
</dbReference>
<dbReference type="InterPro" id="IPR042150">
    <property type="entry name" value="MmRce1-like"/>
</dbReference>
<keyword evidence="1" id="KW-0472">Membrane</keyword>
<name>A0A917M5F4_9BACL</name>
<dbReference type="InterPro" id="IPR003675">
    <property type="entry name" value="Rce1/LyrA-like_dom"/>
</dbReference>
<feature type="transmembrane region" description="Helical" evidence="1">
    <location>
        <begin position="263"/>
        <end position="280"/>
    </location>
</feature>
<feature type="transmembrane region" description="Helical" evidence="1">
    <location>
        <begin position="227"/>
        <end position="243"/>
    </location>
</feature>
<evidence type="ECO:0000256" key="1">
    <source>
        <dbReference type="SAM" id="Phobius"/>
    </source>
</evidence>
<keyword evidence="1" id="KW-1133">Transmembrane helix</keyword>
<sequence>MNTTTGSFTPIPREGNDEQIRRARKGLLYFFAMLIPLSILSYMLVSKQTPMSVLLLMWSPALASIFARIIMREGSADISLRFGGRRFFKSLPFILLFPVMIGLVAYGTAWATGLVEFVAPDTFIKASPVVKFIGLLVAQMAVGTVIGILTSFGEELGWRGYMLTRLFQARIPSPMLTSGIIWGLWHLPVMFMGLYYSGPNLALSALLFMISCTSMSYVIGRVRMTTGSLWPAVLLHACWNAVIQDVFDAFSQGKNALLWTGESGVFVALALLVAAVLLSFKKMHVRQLY</sequence>
<feature type="transmembrane region" description="Helical" evidence="1">
    <location>
        <begin position="201"/>
        <end position="220"/>
    </location>
</feature>
<dbReference type="GO" id="GO:0004175">
    <property type="term" value="F:endopeptidase activity"/>
    <property type="evidence" value="ECO:0007669"/>
    <property type="project" value="UniProtKB-ARBA"/>
</dbReference>
<evidence type="ECO:0000313" key="4">
    <source>
        <dbReference type="Proteomes" id="UP000600247"/>
    </source>
</evidence>
<dbReference type="AlphaFoldDB" id="A0A917M5F4"/>
<dbReference type="Proteomes" id="UP000600247">
    <property type="component" value="Unassembled WGS sequence"/>
</dbReference>
<keyword evidence="1" id="KW-0812">Transmembrane</keyword>